<dbReference type="GO" id="GO:0016987">
    <property type="term" value="F:sigma factor activity"/>
    <property type="evidence" value="ECO:0007669"/>
    <property type="project" value="UniProtKB-KW"/>
</dbReference>
<keyword evidence="3" id="KW-0731">Sigma factor</keyword>
<evidence type="ECO:0000313" key="8">
    <source>
        <dbReference type="Proteomes" id="UP000184488"/>
    </source>
</evidence>
<dbReference type="InterPro" id="IPR013324">
    <property type="entry name" value="RNA_pol_sigma_r3/r4-like"/>
</dbReference>
<dbReference type="InterPro" id="IPR013325">
    <property type="entry name" value="RNA_pol_sigma_r2"/>
</dbReference>
<reference evidence="8" key="1">
    <citation type="submission" date="2016-11" db="EMBL/GenBank/DDBJ databases">
        <authorList>
            <person name="Varghese N."/>
            <person name="Submissions S."/>
        </authorList>
    </citation>
    <scope>NUCLEOTIDE SEQUENCE [LARGE SCALE GENOMIC DNA]</scope>
    <source>
        <strain evidence="8">DSM 18829</strain>
    </source>
</reference>
<evidence type="ECO:0000259" key="5">
    <source>
        <dbReference type="Pfam" id="PF04542"/>
    </source>
</evidence>
<dbReference type="SUPFAM" id="SSF88659">
    <property type="entry name" value="Sigma3 and sigma4 domains of RNA polymerase sigma factors"/>
    <property type="match status" value="1"/>
</dbReference>
<dbReference type="Proteomes" id="UP000184488">
    <property type="component" value="Unassembled WGS sequence"/>
</dbReference>
<name>A0A1M6DR32_9FLAO</name>
<evidence type="ECO:0000256" key="3">
    <source>
        <dbReference type="ARBA" id="ARBA00023082"/>
    </source>
</evidence>
<evidence type="ECO:0000256" key="4">
    <source>
        <dbReference type="ARBA" id="ARBA00023163"/>
    </source>
</evidence>
<dbReference type="OrthoDB" id="1056775at2"/>
<protein>
    <submittedName>
        <fullName evidence="7">RNA polymerase sigma-70 factor, ECF subfamily</fullName>
    </submittedName>
</protein>
<dbReference type="AlphaFoldDB" id="A0A1M6DR32"/>
<accession>A0A1M6DR32</accession>
<dbReference type="InterPro" id="IPR039425">
    <property type="entry name" value="RNA_pol_sigma-70-like"/>
</dbReference>
<keyword evidence="2" id="KW-0805">Transcription regulation</keyword>
<evidence type="ECO:0000256" key="1">
    <source>
        <dbReference type="ARBA" id="ARBA00010641"/>
    </source>
</evidence>
<dbReference type="GO" id="GO:0003677">
    <property type="term" value="F:DNA binding"/>
    <property type="evidence" value="ECO:0007669"/>
    <property type="project" value="InterPro"/>
</dbReference>
<proteinExistence type="inferred from homology"/>
<evidence type="ECO:0000259" key="6">
    <source>
        <dbReference type="Pfam" id="PF08281"/>
    </source>
</evidence>
<dbReference type="InterPro" id="IPR014284">
    <property type="entry name" value="RNA_pol_sigma-70_dom"/>
</dbReference>
<dbReference type="PANTHER" id="PTHR43133">
    <property type="entry name" value="RNA POLYMERASE ECF-TYPE SIGMA FACTO"/>
    <property type="match status" value="1"/>
</dbReference>
<dbReference type="NCBIfam" id="TIGR02937">
    <property type="entry name" value="sigma70-ECF"/>
    <property type="match status" value="1"/>
</dbReference>
<dbReference type="RefSeq" id="WP_073310191.1">
    <property type="nucleotide sequence ID" value="NZ_FQZI01000002.1"/>
</dbReference>
<dbReference type="InterPro" id="IPR013249">
    <property type="entry name" value="RNA_pol_sigma70_r4_t2"/>
</dbReference>
<gene>
    <name evidence="7" type="ORF">SAMN05444363_1590</name>
</gene>
<organism evidence="7 8">
    <name type="scientific">Flavobacterium terrae</name>
    <dbReference type="NCBI Taxonomy" id="415425"/>
    <lineage>
        <taxon>Bacteria</taxon>
        <taxon>Pseudomonadati</taxon>
        <taxon>Bacteroidota</taxon>
        <taxon>Flavobacteriia</taxon>
        <taxon>Flavobacteriales</taxon>
        <taxon>Flavobacteriaceae</taxon>
        <taxon>Flavobacterium</taxon>
    </lineage>
</organism>
<dbReference type="Pfam" id="PF04542">
    <property type="entry name" value="Sigma70_r2"/>
    <property type="match status" value="1"/>
</dbReference>
<dbReference type="InterPro" id="IPR007627">
    <property type="entry name" value="RNA_pol_sigma70_r2"/>
</dbReference>
<comment type="similarity">
    <text evidence="1">Belongs to the sigma-70 factor family. ECF subfamily.</text>
</comment>
<dbReference type="CDD" id="cd06171">
    <property type="entry name" value="Sigma70_r4"/>
    <property type="match status" value="1"/>
</dbReference>
<dbReference type="EMBL" id="FQZI01000002">
    <property type="protein sequence ID" value="SHI75677.1"/>
    <property type="molecule type" value="Genomic_DNA"/>
</dbReference>
<evidence type="ECO:0000313" key="7">
    <source>
        <dbReference type="EMBL" id="SHI75677.1"/>
    </source>
</evidence>
<dbReference type="PANTHER" id="PTHR43133:SF46">
    <property type="entry name" value="RNA POLYMERASE SIGMA-70 FACTOR ECF SUBFAMILY"/>
    <property type="match status" value="1"/>
</dbReference>
<keyword evidence="4" id="KW-0804">Transcription</keyword>
<dbReference type="STRING" id="415425.SAMN05444363_1590"/>
<evidence type="ECO:0000256" key="2">
    <source>
        <dbReference type="ARBA" id="ARBA00023015"/>
    </source>
</evidence>
<dbReference type="Gene3D" id="1.10.1740.10">
    <property type="match status" value="1"/>
</dbReference>
<sequence>MKVVNLHHEEKKLIEQALANNRHAQHQLYTQFSPKMLGVCRQYIKDLQLAEDVMITAFMKVFTNLQNFEHKGSFEGWIRRIMINECISFIRAKKEVKFMDDESFVEDSHNSIESQLSLDDLQFLIDNLPEGYKMVFNLYVIEGFKHQEIAKMLGITEGTSKSQLSRAREMLQTQIQKLKNYSYGTE</sequence>
<dbReference type="Pfam" id="PF08281">
    <property type="entry name" value="Sigma70_r4_2"/>
    <property type="match status" value="1"/>
</dbReference>
<dbReference type="InterPro" id="IPR036388">
    <property type="entry name" value="WH-like_DNA-bd_sf"/>
</dbReference>
<feature type="domain" description="RNA polymerase sigma-70 region 2" evidence="5">
    <location>
        <begin position="28"/>
        <end position="94"/>
    </location>
</feature>
<dbReference type="SUPFAM" id="SSF88946">
    <property type="entry name" value="Sigma2 domain of RNA polymerase sigma factors"/>
    <property type="match status" value="1"/>
</dbReference>
<dbReference type="Gene3D" id="1.10.10.10">
    <property type="entry name" value="Winged helix-like DNA-binding domain superfamily/Winged helix DNA-binding domain"/>
    <property type="match status" value="1"/>
</dbReference>
<keyword evidence="8" id="KW-1185">Reference proteome</keyword>
<feature type="domain" description="RNA polymerase sigma factor 70 region 4 type 2" evidence="6">
    <location>
        <begin position="119"/>
        <end position="171"/>
    </location>
</feature>
<dbReference type="GO" id="GO:0006352">
    <property type="term" value="P:DNA-templated transcription initiation"/>
    <property type="evidence" value="ECO:0007669"/>
    <property type="project" value="InterPro"/>
</dbReference>